<sequence>MISIFDQSLMGGLFGDPELRDILSEEKTLSRYIEIEVAYTKALGQSDAVNPDIATRAATAIESAQIFTDALHRASGVDGIIIPDLIRQIKERADPELHAAIHTGLTSQDVMDTALVLALREANSLLSQRIEAVGQSLGALHAQFGTHTMMGVTRMQDALPITVGDRIDAWGMPFDDHQTRLTELTPRLIRLQIGGPVGLRDLPDGVAQALAATLDLPLPPKAWHSMRDGLAEYASWLSLVSGTLGKMGQDIAMMALQGREISLSGGGTSSAMAHKKNPVKAELLVTLATFNATQLAGMHTALRAELERSGAMWALEWMLLPQMIAATGLGLNTALSLLKDIKDLGAPA</sequence>
<evidence type="ECO:0000313" key="3">
    <source>
        <dbReference type="EMBL" id="PTX57915.1"/>
    </source>
</evidence>
<dbReference type="InterPro" id="IPR000362">
    <property type="entry name" value="Fumarate_lyase_fam"/>
</dbReference>
<dbReference type="RefSeq" id="WP_245912991.1">
    <property type="nucleotide sequence ID" value="NZ_QBKS01000001.1"/>
</dbReference>
<proteinExistence type="inferred from homology"/>
<reference evidence="3 4" key="1">
    <citation type="submission" date="2018-04" db="EMBL/GenBank/DDBJ databases">
        <title>Genomic Encyclopedia of Archaeal and Bacterial Type Strains, Phase II (KMG-II): from individual species to whole genera.</title>
        <authorList>
            <person name="Goeker M."/>
        </authorList>
    </citation>
    <scope>NUCLEOTIDE SEQUENCE [LARGE SCALE GENOMIC DNA]</scope>
    <source>
        <strain evidence="3 4">DSM 100977</strain>
    </source>
</reference>
<dbReference type="PRINTS" id="PR00149">
    <property type="entry name" value="FUMRATELYASE"/>
</dbReference>
<comment type="similarity">
    <text evidence="1">Belongs to the class-II fumarase/aspartase family.</text>
</comment>
<keyword evidence="4" id="KW-1185">Reference proteome</keyword>
<dbReference type="InterPro" id="IPR022761">
    <property type="entry name" value="Fumarate_lyase_N"/>
</dbReference>
<accession>A0A2T6BPB9</accession>
<comment type="caution">
    <text evidence="3">The sequence shown here is derived from an EMBL/GenBank/DDBJ whole genome shotgun (WGS) entry which is preliminary data.</text>
</comment>
<gene>
    <name evidence="3" type="ORF">C8N43_2589</name>
</gene>
<dbReference type="GO" id="GO:0016853">
    <property type="term" value="F:isomerase activity"/>
    <property type="evidence" value="ECO:0007669"/>
    <property type="project" value="UniProtKB-KW"/>
</dbReference>
<dbReference type="SUPFAM" id="SSF48557">
    <property type="entry name" value="L-aspartase-like"/>
    <property type="match status" value="1"/>
</dbReference>
<dbReference type="Proteomes" id="UP000243978">
    <property type="component" value="Unassembled WGS sequence"/>
</dbReference>
<dbReference type="PANTHER" id="PTHR43172">
    <property type="entry name" value="ADENYLOSUCCINATE LYASE"/>
    <property type="match status" value="1"/>
</dbReference>
<dbReference type="Gene3D" id="1.20.200.10">
    <property type="entry name" value="Fumarase/aspartase (Central domain)"/>
    <property type="match status" value="1"/>
</dbReference>
<organism evidence="3 4">
    <name type="scientific">Litoreibacter ponti</name>
    <dbReference type="NCBI Taxonomy" id="1510457"/>
    <lineage>
        <taxon>Bacteria</taxon>
        <taxon>Pseudomonadati</taxon>
        <taxon>Pseudomonadota</taxon>
        <taxon>Alphaproteobacteria</taxon>
        <taxon>Rhodobacterales</taxon>
        <taxon>Roseobacteraceae</taxon>
        <taxon>Litoreibacter</taxon>
    </lineage>
</organism>
<dbReference type="Pfam" id="PF00206">
    <property type="entry name" value="Lyase_1"/>
    <property type="match status" value="1"/>
</dbReference>
<dbReference type="EMBL" id="QBKS01000001">
    <property type="protein sequence ID" value="PTX57915.1"/>
    <property type="molecule type" value="Genomic_DNA"/>
</dbReference>
<keyword evidence="3" id="KW-0413">Isomerase</keyword>
<name>A0A2T6BPB9_9RHOB</name>
<evidence type="ECO:0000313" key="4">
    <source>
        <dbReference type="Proteomes" id="UP000243978"/>
    </source>
</evidence>
<evidence type="ECO:0000259" key="2">
    <source>
        <dbReference type="Pfam" id="PF00206"/>
    </source>
</evidence>
<dbReference type="InterPro" id="IPR008948">
    <property type="entry name" value="L-Aspartase-like"/>
</dbReference>
<dbReference type="PANTHER" id="PTHR43172:SF2">
    <property type="entry name" value="ADENYLOSUCCINATE LYASE C-TERMINAL DOMAIN-CONTAINING PROTEIN"/>
    <property type="match status" value="1"/>
</dbReference>
<dbReference type="NCBIfam" id="NF004631">
    <property type="entry name" value="PRK05975.1"/>
    <property type="match status" value="1"/>
</dbReference>
<dbReference type="AlphaFoldDB" id="A0A2T6BPB9"/>
<dbReference type="PRINTS" id="PR00145">
    <property type="entry name" value="ARGSUCLYASE"/>
</dbReference>
<feature type="domain" description="Fumarate lyase N-terminal" evidence="2">
    <location>
        <begin position="94"/>
        <end position="288"/>
    </location>
</feature>
<evidence type="ECO:0000256" key="1">
    <source>
        <dbReference type="ARBA" id="ARBA00034772"/>
    </source>
</evidence>
<protein>
    <submittedName>
        <fullName evidence="3">3-carboxy-cis,cis-muconate cycloisomerase</fullName>
    </submittedName>
</protein>